<dbReference type="Proteomes" id="UP000024635">
    <property type="component" value="Unassembled WGS sequence"/>
</dbReference>
<accession>A0A016U6I0</accession>
<gene>
    <name evidence="2" type="primary">Acey_s0055.g2598</name>
    <name evidence="2" type="ORF">Y032_0055g2598</name>
</gene>
<evidence type="ECO:0000256" key="1">
    <source>
        <dbReference type="SAM" id="Phobius"/>
    </source>
</evidence>
<keyword evidence="1" id="KW-1133">Transmembrane helix</keyword>
<evidence type="ECO:0000313" key="3">
    <source>
        <dbReference type="Proteomes" id="UP000024635"/>
    </source>
</evidence>
<feature type="transmembrane region" description="Helical" evidence="1">
    <location>
        <begin position="12"/>
        <end position="35"/>
    </location>
</feature>
<keyword evidence="3" id="KW-1185">Reference proteome</keyword>
<comment type="caution">
    <text evidence="2">The sequence shown here is derived from an EMBL/GenBank/DDBJ whole genome shotgun (WGS) entry which is preliminary data.</text>
</comment>
<keyword evidence="1" id="KW-0812">Transmembrane</keyword>
<sequence>MSPLVRKLYHKMSIAILLQLIILLNVAVLQSTMIFNNIFFELLGFYISRKFLNKYNIVVSTLLWWYPVLIALLVRWAVSGFLRKPRTRIPTTVVVAPATVTLRHAPSHTRSSTECNLRHLPQKRDICWQRMASPAAPSRIMVETVKRP</sequence>
<evidence type="ECO:0000313" key="2">
    <source>
        <dbReference type="EMBL" id="EYC10516.1"/>
    </source>
</evidence>
<proteinExistence type="predicted"/>
<name>A0A016U6I0_9BILA</name>
<organism evidence="2 3">
    <name type="scientific">Ancylostoma ceylanicum</name>
    <dbReference type="NCBI Taxonomy" id="53326"/>
    <lineage>
        <taxon>Eukaryota</taxon>
        <taxon>Metazoa</taxon>
        <taxon>Ecdysozoa</taxon>
        <taxon>Nematoda</taxon>
        <taxon>Chromadorea</taxon>
        <taxon>Rhabditida</taxon>
        <taxon>Rhabditina</taxon>
        <taxon>Rhabditomorpha</taxon>
        <taxon>Strongyloidea</taxon>
        <taxon>Ancylostomatidae</taxon>
        <taxon>Ancylostomatinae</taxon>
        <taxon>Ancylostoma</taxon>
    </lineage>
</organism>
<dbReference type="AlphaFoldDB" id="A0A016U6I0"/>
<reference evidence="3" key="1">
    <citation type="journal article" date="2015" name="Nat. Genet.">
        <title>The genome and transcriptome of the zoonotic hookworm Ancylostoma ceylanicum identify infection-specific gene families.</title>
        <authorList>
            <person name="Schwarz E.M."/>
            <person name="Hu Y."/>
            <person name="Antoshechkin I."/>
            <person name="Miller M.M."/>
            <person name="Sternberg P.W."/>
            <person name="Aroian R.V."/>
        </authorList>
    </citation>
    <scope>NUCLEOTIDE SEQUENCE</scope>
    <source>
        <strain evidence="3">HY135</strain>
    </source>
</reference>
<dbReference type="EMBL" id="JARK01001391">
    <property type="protein sequence ID" value="EYC10516.1"/>
    <property type="molecule type" value="Genomic_DNA"/>
</dbReference>
<keyword evidence="1" id="KW-0472">Membrane</keyword>
<feature type="transmembrane region" description="Helical" evidence="1">
    <location>
        <begin position="55"/>
        <end position="78"/>
    </location>
</feature>
<protein>
    <submittedName>
        <fullName evidence="2">Uncharacterized protein</fullName>
    </submittedName>
</protein>